<evidence type="ECO:0000259" key="2">
    <source>
        <dbReference type="Pfam" id="PF03816"/>
    </source>
</evidence>
<dbReference type="Proteomes" id="UP000229907">
    <property type="component" value="Chromosome"/>
</dbReference>
<dbReference type="NCBIfam" id="TIGR00350">
    <property type="entry name" value="lytR_cpsA_psr"/>
    <property type="match status" value="1"/>
</dbReference>
<reference evidence="3 4" key="1">
    <citation type="submission" date="2016-11" db="EMBL/GenBank/DDBJ databases">
        <title>complete genome sequence of Bifidobacterium choerinum strain FMB-1.</title>
        <authorList>
            <person name="Park C.-S."/>
            <person name="Jung D.-H."/>
            <person name="Choi D.-S."/>
        </authorList>
    </citation>
    <scope>NUCLEOTIDE SEQUENCE [LARGE SCALE GENOMIC DNA]</scope>
    <source>
        <strain evidence="3 4">FMB-1</strain>
    </source>
</reference>
<dbReference type="Gene3D" id="3.40.630.190">
    <property type="entry name" value="LCP protein"/>
    <property type="match status" value="1"/>
</dbReference>
<organism evidence="3 4">
    <name type="scientific">Bifidobacterium choerinum</name>
    <dbReference type="NCBI Taxonomy" id="35760"/>
    <lineage>
        <taxon>Bacteria</taxon>
        <taxon>Bacillati</taxon>
        <taxon>Actinomycetota</taxon>
        <taxon>Actinomycetes</taxon>
        <taxon>Bifidobacteriales</taxon>
        <taxon>Bifidobacteriaceae</taxon>
        <taxon>Bifidobacterium</taxon>
    </lineage>
</organism>
<gene>
    <name evidence="3" type="ORF">BcFMB_07975</name>
</gene>
<sequence length="324" mass="34538">MARAPRPPRPHRARRIAVAVLATLLAAALIAGLSAWHWVDSGLRRADWLTARPSGPATSWLILGSDERDGTTGQDGTTGERTDTILVLTKPKNGPSSLISIPRDSLVEVDGALSKINAVLGLYGRKSLVAKIEDITGQKIDHVAKINFGGLTTIVDALGGVELCYDQDVDDEKSEMHWKAGCHVVDGKQALAFSRMRYSDPQGDFGRAQRQRQVIGAIAKKAASPSTLLNIPKLTRVGDAAMAAISVDERATPATMARMLLAFRDASGAGGITGTVYWTDPGYYVDGVGSSVLLDDARNTELFKQLVDGTHKAGVVGTQSEQQV</sequence>
<protein>
    <submittedName>
        <fullName evidence="3">Transcriptional regulator</fullName>
    </submittedName>
</protein>
<dbReference type="InterPro" id="IPR004474">
    <property type="entry name" value="LytR_CpsA_psr"/>
</dbReference>
<feature type="domain" description="Cell envelope-related transcriptional attenuator" evidence="2">
    <location>
        <begin position="81"/>
        <end position="223"/>
    </location>
</feature>
<proteinExistence type="inferred from homology"/>
<name>A0A2D3D872_9BIFI</name>
<dbReference type="EMBL" id="CP018044">
    <property type="protein sequence ID" value="ATU21283.1"/>
    <property type="molecule type" value="Genomic_DNA"/>
</dbReference>
<evidence type="ECO:0000313" key="4">
    <source>
        <dbReference type="Proteomes" id="UP000229907"/>
    </source>
</evidence>
<dbReference type="PANTHER" id="PTHR33392">
    <property type="entry name" value="POLYISOPRENYL-TEICHOIC ACID--PEPTIDOGLYCAN TEICHOIC ACID TRANSFERASE TAGU"/>
    <property type="match status" value="1"/>
</dbReference>
<comment type="similarity">
    <text evidence="1">Belongs to the LytR/CpsA/Psr (LCP) family.</text>
</comment>
<accession>A0A2D3D872</accession>
<dbReference type="KEGG" id="bcho:BcFMB_07975"/>
<evidence type="ECO:0000256" key="1">
    <source>
        <dbReference type="ARBA" id="ARBA00006068"/>
    </source>
</evidence>
<dbReference type="AlphaFoldDB" id="A0A2D3D872"/>
<dbReference type="InterPro" id="IPR050922">
    <property type="entry name" value="LytR/CpsA/Psr_CW_biosynth"/>
</dbReference>
<evidence type="ECO:0000313" key="3">
    <source>
        <dbReference type="EMBL" id="ATU21283.1"/>
    </source>
</evidence>
<dbReference type="PANTHER" id="PTHR33392:SF6">
    <property type="entry name" value="POLYISOPRENYL-TEICHOIC ACID--PEPTIDOGLYCAN TEICHOIC ACID TRANSFERASE TAGU"/>
    <property type="match status" value="1"/>
</dbReference>
<dbReference type="Pfam" id="PF03816">
    <property type="entry name" value="LytR_cpsA_psr"/>
    <property type="match status" value="1"/>
</dbReference>